<dbReference type="PANTHER" id="PTHR39639">
    <property type="entry name" value="CHROMOSOME 16, WHOLE GENOME SHOTGUN SEQUENCE"/>
    <property type="match status" value="1"/>
</dbReference>
<dbReference type="EMBL" id="JADJOT010000010">
    <property type="protein sequence ID" value="MBK7955326.1"/>
    <property type="molecule type" value="Genomic_DNA"/>
</dbReference>
<dbReference type="Pfam" id="PF03235">
    <property type="entry name" value="GmrSD_N"/>
    <property type="match status" value="1"/>
</dbReference>
<accession>A0A935TB09</accession>
<evidence type="ECO:0000313" key="2">
    <source>
        <dbReference type="EMBL" id="MBK7955326.1"/>
    </source>
</evidence>
<dbReference type="Proteomes" id="UP000706151">
    <property type="component" value="Unassembled WGS sequence"/>
</dbReference>
<sequence>MPTNDDFSENTVESWFEDETGETDDFQIKEYDITASPNDFNMSTMFSFIESGAVKIPGFQRNYVWDIKRASKLMESIIIGLPIPQIFLYEEERNKFLVIDGQQRLMSIYYFIKQRFPKKERRLELRRIFDEHGKIPDEILQNDDYFVKFNLQLVEHLPNRPNRLNKLNYGTLGELKTTFDLRTVRNIIIKQNVPDEDDDGVSSIYEIFNRLNTGGVNLKPQEIRTILYHSDFYEMLYRINLDPRWRLLLGLPEPDLHMKDIEILLRAFAMMMSGRDYKPSMVRFLNLTSKRAGTLSKEKVQYLGQLFDAFLDSCRLLNEKAFFGAQATRVNISFIDAVFAVQCSEAFSTFSLGLPVINPEKLKALKLDPEFENSAQFGTASSVNVAKRLERATAILRG</sequence>
<dbReference type="AlphaFoldDB" id="A0A935TB09"/>
<gene>
    <name evidence="2" type="ORF">IPK02_15995</name>
</gene>
<evidence type="ECO:0000313" key="3">
    <source>
        <dbReference type="Proteomes" id="UP000706151"/>
    </source>
</evidence>
<organism evidence="2 3">
    <name type="scientific">Candidatus Accumulibacter affinis</name>
    <dbReference type="NCBI Taxonomy" id="2954384"/>
    <lineage>
        <taxon>Bacteria</taxon>
        <taxon>Pseudomonadati</taxon>
        <taxon>Pseudomonadota</taxon>
        <taxon>Betaproteobacteria</taxon>
        <taxon>Candidatus Accumulibacter</taxon>
    </lineage>
</organism>
<dbReference type="InterPro" id="IPR004919">
    <property type="entry name" value="GmrSD_N"/>
</dbReference>
<feature type="domain" description="GmrSD restriction endonucleases N-terminal" evidence="1">
    <location>
        <begin position="44"/>
        <end position="224"/>
    </location>
</feature>
<name>A0A935TB09_9PROT</name>
<protein>
    <submittedName>
        <fullName evidence="2">DUF262 domain-containing protein</fullName>
    </submittedName>
</protein>
<dbReference type="PANTHER" id="PTHR39639:SF1">
    <property type="entry name" value="DUF262 DOMAIN-CONTAINING PROTEIN"/>
    <property type="match status" value="1"/>
</dbReference>
<comment type="caution">
    <text evidence="2">The sequence shown here is derived from an EMBL/GenBank/DDBJ whole genome shotgun (WGS) entry which is preliminary data.</text>
</comment>
<proteinExistence type="predicted"/>
<evidence type="ECO:0000259" key="1">
    <source>
        <dbReference type="Pfam" id="PF03235"/>
    </source>
</evidence>
<reference evidence="2 3" key="1">
    <citation type="submission" date="2020-10" db="EMBL/GenBank/DDBJ databases">
        <title>Connecting structure to function with the recovery of over 1000 high-quality activated sludge metagenome-assembled genomes encoding full-length rRNA genes using long-read sequencing.</title>
        <authorList>
            <person name="Singleton C.M."/>
            <person name="Petriglieri F."/>
            <person name="Kristensen J.M."/>
            <person name="Kirkegaard R.H."/>
            <person name="Michaelsen T.Y."/>
            <person name="Andersen M.H."/>
            <person name="Karst S.M."/>
            <person name="Dueholm M.S."/>
            <person name="Nielsen P.H."/>
            <person name="Albertsen M."/>
        </authorList>
    </citation>
    <scope>NUCLEOTIDE SEQUENCE [LARGE SCALE GENOMIC DNA]</scope>
    <source>
        <strain evidence="2">Fred_18-Q3-R57-64_BAT3C.720</strain>
    </source>
</reference>